<reference evidence="6" key="1">
    <citation type="journal article" date="2023" name="Insect Mol. Biol.">
        <title>Genome sequencing provides insights into the evolution of gene families encoding plant cell wall-degrading enzymes in longhorned beetles.</title>
        <authorList>
            <person name="Shin N.R."/>
            <person name="Okamura Y."/>
            <person name="Kirsch R."/>
            <person name="Pauchet Y."/>
        </authorList>
    </citation>
    <scope>NUCLEOTIDE SEQUENCE</scope>
    <source>
        <strain evidence="6">MMC_N1</strain>
    </source>
</reference>
<sequence>MASATELVTDSVADLTEKKDEKTFWQLTFKEKASYVREIITVEPLVTAYIMASVLCRPALVNLEYEKACRVNLNYNDTVCDAILQSNYENYTNENDEVQFVVSNMHSWQQPVESIVPLILVLFLGSYSDRHKWRKPLLLFPIIGEFFAVVGCILCVVFMKSWPIEAQGIAQTVVPSLTGGQTMMVMAVFAYIADVSTVDMRTLRIGVIQITLNVCTPVVQLISGVAFQEIGYYGVLLIAAVFYTFALLYGIFYIREPKQPIKSTEKGILCDIFDPRHAIDTFNLVLKKNPANNRTYIFIVLLTIFIYSGVNSGESNCFYLYVQRELKWTVVEFSYFITVNIVIHLVGTIVGIPLLTKVFKFSDPMILMVTLADKIVCNLFLGFAKTDTVMYAGIIVSLLTGITAVAIRSLATKIVSENDLGKAQSLSSIVEGIAPAVATPIYGSVIYNNTIKVFPAAFFLLWNCSLCYLHSNHIKVKWGNSSLGWLYLNQRSAQKKADFNENVNGAKDKDIPMDSYVQTTHIEPRVREKFNKNCILADIFDPTHAVDTFKLLFKENPKKKTYITTVIATVFVYRCAFDGESNVLYLYTQNVFQWTPVEYSYFSTINGVVYLVGNVLGVPLFTKILHLSDLMILFITIINKIITNIIFGLANTVPIFYIGVFCNILTGVYKVAKKSIATKIVSEDDVGKAQSLIGICEALAPAASVPIYNKLVYINMLEIYPAAFFFFSILFYGICCMLIIWMFYRKNRLKENGSRSNKSLEFIETIHM</sequence>
<comment type="subcellular location">
    <subcellularLocation>
        <location evidence="1">Membrane</location>
        <topology evidence="1">Multi-pass membrane protein</topology>
    </subcellularLocation>
</comment>
<evidence type="ECO:0000256" key="1">
    <source>
        <dbReference type="ARBA" id="ARBA00004141"/>
    </source>
</evidence>
<protein>
    <recommendedName>
        <fullName evidence="8">Proton-coupled folate transporter</fullName>
    </recommendedName>
</protein>
<organism evidence="6 7">
    <name type="scientific">Molorchus minor</name>
    <dbReference type="NCBI Taxonomy" id="1323400"/>
    <lineage>
        <taxon>Eukaryota</taxon>
        <taxon>Metazoa</taxon>
        <taxon>Ecdysozoa</taxon>
        <taxon>Arthropoda</taxon>
        <taxon>Hexapoda</taxon>
        <taxon>Insecta</taxon>
        <taxon>Pterygota</taxon>
        <taxon>Neoptera</taxon>
        <taxon>Endopterygota</taxon>
        <taxon>Coleoptera</taxon>
        <taxon>Polyphaga</taxon>
        <taxon>Cucujiformia</taxon>
        <taxon>Chrysomeloidea</taxon>
        <taxon>Cerambycidae</taxon>
        <taxon>Lamiinae</taxon>
        <taxon>Monochamini</taxon>
        <taxon>Molorchus</taxon>
    </lineage>
</organism>
<dbReference type="PANTHER" id="PTHR23507">
    <property type="entry name" value="ZGC:174356"/>
    <property type="match status" value="1"/>
</dbReference>
<keyword evidence="2 5" id="KW-0812">Transmembrane</keyword>
<feature type="transmembrane region" description="Helical" evidence="5">
    <location>
        <begin position="232"/>
        <end position="254"/>
    </location>
</feature>
<feature type="transmembrane region" description="Helical" evidence="5">
    <location>
        <begin position="599"/>
        <end position="618"/>
    </location>
</feature>
<dbReference type="InterPro" id="IPR011701">
    <property type="entry name" value="MFS"/>
</dbReference>
<evidence type="ECO:0000256" key="2">
    <source>
        <dbReference type="ARBA" id="ARBA00022692"/>
    </source>
</evidence>
<evidence type="ECO:0000256" key="4">
    <source>
        <dbReference type="ARBA" id="ARBA00023136"/>
    </source>
</evidence>
<dbReference type="Pfam" id="PF07690">
    <property type="entry name" value="MFS_1"/>
    <property type="match status" value="2"/>
</dbReference>
<dbReference type="PANTHER" id="PTHR23507:SF1">
    <property type="entry name" value="FI18259P1-RELATED"/>
    <property type="match status" value="1"/>
</dbReference>
<accession>A0ABQ9JS14</accession>
<feature type="transmembrane region" description="Helical" evidence="5">
    <location>
        <begin position="173"/>
        <end position="193"/>
    </location>
</feature>
<feature type="transmembrane region" description="Helical" evidence="5">
    <location>
        <begin position="428"/>
        <end position="447"/>
    </location>
</feature>
<proteinExistence type="predicted"/>
<evidence type="ECO:0000256" key="5">
    <source>
        <dbReference type="SAM" id="Phobius"/>
    </source>
</evidence>
<feature type="transmembrane region" description="Helical" evidence="5">
    <location>
        <begin position="333"/>
        <end position="354"/>
    </location>
</feature>
<keyword evidence="3 5" id="KW-1133">Transmembrane helix</keyword>
<keyword evidence="7" id="KW-1185">Reference proteome</keyword>
<feature type="transmembrane region" description="Helical" evidence="5">
    <location>
        <begin position="719"/>
        <end position="744"/>
    </location>
</feature>
<feature type="transmembrane region" description="Helical" evidence="5">
    <location>
        <begin position="137"/>
        <end position="161"/>
    </location>
</feature>
<keyword evidence="4 5" id="KW-0472">Membrane</keyword>
<comment type="caution">
    <text evidence="6">The sequence shown here is derived from an EMBL/GenBank/DDBJ whole genome shotgun (WGS) entry which is preliminary data.</text>
</comment>
<evidence type="ECO:0000256" key="3">
    <source>
        <dbReference type="ARBA" id="ARBA00022989"/>
    </source>
</evidence>
<feature type="transmembrane region" description="Helical" evidence="5">
    <location>
        <begin position="205"/>
        <end position="226"/>
    </location>
</feature>
<feature type="transmembrane region" description="Helical" evidence="5">
    <location>
        <begin position="296"/>
        <end position="313"/>
    </location>
</feature>
<name>A0ABQ9JS14_9CUCU</name>
<evidence type="ECO:0000313" key="7">
    <source>
        <dbReference type="Proteomes" id="UP001162164"/>
    </source>
</evidence>
<dbReference type="InterPro" id="IPR036259">
    <property type="entry name" value="MFS_trans_sf"/>
</dbReference>
<dbReference type="SUPFAM" id="SSF103473">
    <property type="entry name" value="MFS general substrate transporter"/>
    <property type="match status" value="2"/>
</dbReference>
<evidence type="ECO:0000313" key="6">
    <source>
        <dbReference type="EMBL" id="KAJ8980669.1"/>
    </source>
</evidence>
<feature type="transmembrane region" description="Helical" evidence="5">
    <location>
        <begin position="389"/>
        <end position="407"/>
    </location>
</feature>
<dbReference type="Gene3D" id="1.20.1250.20">
    <property type="entry name" value="MFS general substrate transporter like domains"/>
    <property type="match status" value="2"/>
</dbReference>
<dbReference type="EMBL" id="JAPWTJ010000244">
    <property type="protein sequence ID" value="KAJ8980669.1"/>
    <property type="molecule type" value="Genomic_DNA"/>
</dbReference>
<dbReference type="Proteomes" id="UP001162164">
    <property type="component" value="Unassembled WGS sequence"/>
</dbReference>
<gene>
    <name evidence="6" type="ORF">NQ317_013281</name>
</gene>
<evidence type="ECO:0008006" key="8">
    <source>
        <dbReference type="Google" id="ProtNLM"/>
    </source>
</evidence>